<dbReference type="OrthoDB" id="7773388at2759"/>
<dbReference type="EMBL" id="LNIX01000001">
    <property type="protein sequence ID" value="OXA61892.1"/>
    <property type="molecule type" value="Genomic_DNA"/>
</dbReference>
<accession>A0A226EWB9</accession>
<dbReference type="Pfam" id="PF00651">
    <property type="entry name" value="BTB"/>
    <property type="match status" value="1"/>
</dbReference>
<dbReference type="Pfam" id="PF07707">
    <property type="entry name" value="BACK"/>
    <property type="match status" value="1"/>
</dbReference>
<organism evidence="2 3">
    <name type="scientific">Folsomia candida</name>
    <name type="common">Springtail</name>
    <dbReference type="NCBI Taxonomy" id="158441"/>
    <lineage>
        <taxon>Eukaryota</taxon>
        <taxon>Metazoa</taxon>
        <taxon>Ecdysozoa</taxon>
        <taxon>Arthropoda</taxon>
        <taxon>Hexapoda</taxon>
        <taxon>Collembola</taxon>
        <taxon>Entomobryomorpha</taxon>
        <taxon>Isotomoidea</taxon>
        <taxon>Isotomidae</taxon>
        <taxon>Proisotominae</taxon>
        <taxon>Folsomia</taxon>
    </lineage>
</organism>
<dbReference type="InterPro" id="IPR011705">
    <property type="entry name" value="BACK"/>
</dbReference>
<protein>
    <submittedName>
        <fullName evidence="2">BTB/POZ domain-containing protein 6</fullName>
    </submittedName>
</protein>
<dbReference type="Gene3D" id="3.30.710.10">
    <property type="entry name" value="Potassium Channel Kv1.1, Chain A"/>
    <property type="match status" value="1"/>
</dbReference>
<evidence type="ECO:0000259" key="1">
    <source>
        <dbReference type="SMART" id="SM00875"/>
    </source>
</evidence>
<dbReference type="Gene3D" id="1.25.40.420">
    <property type="match status" value="1"/>
</dbReference>
<dbReference type="OMA" id="MELXYLA"/>
<dbReference type="GO" id="GO:0005829">
    <property type="term" value="C:cytosol"/>
    <property type="evidence" value="ECO:0007669"/>
    <property type="project" value="TreeGrafter"/>
</dbReference>
<dbReference type="GO" id="GO:0022008">
    <property type="term" value="P:neurogenesis"/>
    <property type="evidence" value="ECO:0007669"/>
    <property type="project" value="TreeGrafter"/>
</dbReference>
<dbReference type="PANTHER" id="PTHR45774">
    <property type="entry name" value="BTB/POZ DOMAIN-CONTAINING"/>
    <property type="match status" value="1"/>
</dbReference>
<comment type="caution">
    <text evidence="2">The sequence shown here is derived from an EMBL/GenBank/DDBJ whole genome shotgun (WGS) entry which is preliminary data.</text>
</comment>
<proteinExistence type="predicted"/>
<evidence type="ECO:0000313" key="3">
    <source>
        <dbReference type="Proteomes" id="UP000198287"/>
    </source>
</evidence>
<dbReference type="SMART" id="SM00875">
    <property type="entry name" value="BACK"/>
    <property type="match status" value="1"/>
</dbReference>
<dbReference type="InterPro" id="IPR011333">
    <property type="entry name" value="SKP1/BTB/POZ_sf"/>
</dbReference>
<name>A0A226EWB9_FOLCA</name>
<dbReference type="InterPro" id="IPR000210">
    <property type="entry name" value="BTB/POZ_dom"/>
</dbReference>
<dbReference type="AlphaFoldDB" id="A0A226EWB9"/>
<sequence>MFYGQCLLWKENSNDSSSIVMISDIHPSVFEVLIEYLYTGKLGMRISVSDSIELMYAASKYCVDDLVLHLISLISELITLDNVLTVLEAAILFNYAELKAKCWTCIECDTDHVFHTEKFVQLERNVLREIIQHEPLNVSEIDVYHAVVRWAIAHCETCNGDDDVEPNPEDLRKVIGEEILYLIRFPTMHPVIFSDGPASSGILSTTEINNIFLKKFSTKAPIASLFIATPRIRIETPLNCPCAQQANFCSFCSDHSSERKSKEINMFLSPNCYCRCRMRKYCPRRTISRYLQLQQNIL</sequence>
<dbReference type="SUPFAM" id="SSF54695">
    <property type="entry name" value="POZ domain"/>
    <property type="match status" value="1"/>
</dbReference>
<evidence type="ECO:0000313" key="2">
    <source>
        <dbReference type="EMBL" id="OXA61892.1"/>
    </source>
</evidence>
<dbReference type="Proteomes" id="UP000198287">
    <property type="component" value="Unassembled WGS sequence"/>
</dbReference>
<keyword evidence="3" id="KW-1185">Reference proteome</keyword>
<gene>
    <name evidence="2" type="ORF">Fcan01_02022</name>
</gene>
<dbReference type="PANTHER" id="PTHR45774:SF4">
    <property type="entry name" value="AXUNDEAD, ISOFORM F"/>
    <property type="match status" value="1"/>
</dbReference>
<reference evidence="2 3" key="1">
    <citation type="submission" date="2015-12" db="EMBL/GenBank/DDBJ databases">
        <title>The genome of Folsomia candida.</title>
        <authorList>
            <person name="Faddeeva A."/>
            <person name="Derks M.F."/>
            <person name="Anvar Y."/>
            <person name="Smit S."/>
            <person name="Van Straalen N."/>
            <person name="Roelofs D."/>
        </authorList>
    </citation>
    <scope>NUCLEOTIDE SEQUENCE [LARGE SCALE GENOMIC DNA]</scope>
    <source>
        <strain evidence="2 3">VU population</strain>
        <tissue evidence="2">Whole body</tissue>
    </source>
</reference>
<feature type="domain" description="BACK" evidence="1">
    <location>
        <begin position="83"/>
        <end position="192"/>
    </location>
</feature>